<dbReference type="PROSITE" id="PS00463">
    <property type="entry name" value="ZN2_CY6_FUNGAL_1"/>
    <property type="match status" value="1"/>
</dbReference>
<feature type="region of interest" description="Disordered" evidence="2">
    <location>
        <begin position="61"/>
        <end position="86"/>
    </location>
</feature>
<keyword evidence="1" id="KW-0539">Nucleus</keyword>
<dbReference type="InterPro" id="IPR021858">
    <property type="entry name" value="Fun_TF"/>
</dbReference>
<comment type="caution">
    <text evidence="4">The sequence shown here is derived from an EMBL/GenBank/DDBJ whole genome shotgun (WGS) entry which is preliminary data.</text>
</comment>
<dbReference type="SUPFAM" id="SSF57701">
    <property type="entry name" value="Zn2/Cys6 DNA-binding domain"/>
    <property type="match status" value="1"/>
</dbReference>
<evidence type="ECO:0000256" key="2">
    <source>
        <dbReference type="SAM" id="MobiDB-lite"/>
    </source>
</evidence>
<dbReference type="Pfam" id="PF11951">
    <property type="entry name" value="Fungal_trans_2"/>
    <property type="match status" value="1"/>
</dbReference>
<dbReference type="GO" id="GO:0000981">
    <property type="term" value="F:DNA-binding transcription factor activity, RNA polymerase II-specific"/>
    <property type="evidence" value="ECO:0007669"/>
    <property type="project" value="InterPro"/>
</dbReference>
<dbReference type="OrthoDB" id="2991872at2759"/>
<dbReference type="PANTHER" id="PTHR38791:SF13">
    <property type="entry name" value="ZN(2)-C6 FUNGAL-TYPE DOMAIN-CONTAINING PROTEIN"/>
    <property type="match status" value="1"/>
</dbReference>
<organism evidence="4 5">
    <name type="scientific">Coleophoma cylindrospora</name>
    <dbReference type="NCBI Taxonomy" id="1849047"/>
    <lineage>
        <taxon>Eukaryota</taxon>
        <taxon>Fungi</taxon>
        <taxon>Dikarya</taxon>
        <taxon>Ascomycota</taxon>
        <taxon>Pezizomycotina</taxon>
        <taxon>Leotiomycetes</taxon>
        <taxon>Helotiales</taxon>
        <taxon>Dermateaceae</taxon>
        <taxon>Coleophoma</taxon>
    </lineage>
</organism>
<sequence length="616" mass="68526">MVNTGRPSTGCHLCRARRIKCDEGKPSCLRCAKIKRECPGYRDSFELNLRDETKCTQTKAARKSVPDKVAGNHSLGQQGSFKSKSLMKPKPGEFMWTIYTTSPPSYYENKRATLSKDSRDSDSSFSLSQELSTPIDQQAVCYFQSTFVLVPVADKRGYYDFVVPLLQKEPPGSPLSVAFSAVCLGALGRRPNSRSLLPQADAIYGNALKQVNLRLQDPKLALKDSTLAAKIISTHTNAKGWMSHLEGACALAKSRGKKQAQTKIGRDLFIAVRSQMTLSAIAQSRSVGADIDWWVDMTENDKTSRVAIELSLRLADLRAATNNILSEQLRTSENLEKVLKHLREAELLDQRYIEWFDSLPPNWQPGIVAWIEQVSTKDLPISNYYAGRVYLFTDIWQASQYVLSLSSRLLIQVTTLRCLARLSSPFDYRITPEYAAAVRISQQLIADLTASLPYFFSSDDLTNMSHSTSGVASGRDGQSNPKLLSGLLCVWPIFVAAVSDFATESQRAWLRGRLRYIAEDIGLNHAGLLLKGTQLRYPSMLIKKDTMNLPPSDFLLSSATNLEFPASPASISESPPPLDVEEISRLYLSNRDSRMLHVNDASGVLPQEKYAEFIAV</sequence>
<dbReference type="GO" id="GO:0008270">
    <property type="term" value="F:zinc ion binding"/>
    <property type="evidence" value="ECO:0007669"/>
    <property type="project" value="InterPro"/>
</dbReference>
<name>A0A3D8Q740_9HELO</name>
<dbReference type="Proteomes" id="UP000256645">
    <property type="component" value="Unassembled WGS sequence"/>
</dbReference>
<dbReference type="InterPro" id="IPR001138">
    <property type="entry name" value="Zn2Cys6_DnaBD"/>
</dbReference>
<reference evidence="4 5" key="1">
    <citation type="journal article" date="2018" name="IMA Fungus">
        <title>IMA Genome-F 9: Draft genome sequence of Annulohypoxylon stygium, Aspergillus mulundensis, Berkeleyomyces basicola (syn. Thielaviopsis basicola), Ceratocystis smalleyi, two Cercospora beticola strains, Coleophoma cylindrospora, Fusarium fracticaudum, Phialophora cf. hyalina, and Morchella septimelata.</title>
        <authorList>
            <person name="Wingfield B.D."/>
            <person name="Bills G.F."/>
            <person name="Dong Y."/>
            <person name="Huang W."/>
            <person name="Nel W.J."/>
            <person name="Swalarsk-Parry B.S."/>
            <person name="Vaghefi N."/>
            <person name="Wilken P.M."/>
            <person name="An Z."/>
            <person name="de Beer Z.W."/>
            <person name="De Vos L."/>
            <person name="Chen L."/>
            <person name="Duong T.A."/>
            <person name="Gao Y."/>
            <person name="Hammerbacher A."/>
            <person name="Kikkert J.R."/>
            <person name="Li Y."/>
            <person name="Li H."/>
            <person name="Li K."/>
            <person name="Li Q."/>
            <person name="Liu X."/>
            <person name="Ma X."/>
            <person name="Naidoo K."/>
            <person name="Pethybridge S.J."/>
            <person name="Sun J."/>
            <person name="Steenkamp E.T."/>
            <person name="van der Nest M.A."/>
            <person name="van Wyk S."/>
            <person name="Wingfield M.J."/>
            <person name="Xiong C."/>
            <person name="Yue Q."/>
            <person name="Zhang X."/>
        </authorList>
    </citation>
    <scope>NUCLEOTIDE SEQUENCE [LARGE SCALE GENOMIC DNA]</scope>
    <source>
        <strain evidence="4 5">BP6252</strain>
    </source>
</reference>
<feature type="compositionally biased region" description="Polar residues" evidence="2">
    <location>
        <begin position="74"/>
        <end position="83"/>
    </location>
</feature>
<dbReference type="InterPro" id="IPR036864">
    <property type="entry name" value="Zn2-C6_fun-type_DNA-bd_sf"/>
</dbReference>
<keyword evidence="5" id="KW-1185">Reference proteome</keyword>
<gene>
    <name evidence="4" type="ORF">BP6252_13703</name>
</gene>
<accession>A0A3D8Q740</accession>
<proteinExistence type="predicted"/>
<dbReference type="STRING" id="1849047.A0A3D8Q740"/>
<protein>
    <recommendedName>
        <fullName evidence="3">Zn(2)-C6 fungal-type domain-containing protein</fullName>
    </recommendedName>
</protein>
<feature type="domain" description="Zn(2)-C6 fungal-type" evidence="3">
    <location>
        <begin position="10"/>
        <end position="38"/>
    </location>
</feature>
<evidence type="ECO:0000256" key="1">
    <source>
        <dbReference type="ARBA" id="ARBA00023242"/>
    </source>
</evidence>
<dbReference type="Gene3D" id="4.10.240.10">
    <property type="entry name" value="Zn(2)-C6 fungal-type DNA-binding domain"/>
    <property type="match status" value="1"/>
</dbReference>
<dbReference type="Pfam" id="PF00172">
    <property type="entry name" value="Zn_clus"/>
    <property type="match status" value="1"/>
</dbReference>
<dbReference type="InterPro" id="IPR053175">
    <property type="entry name" value="DHMBA_Reg_Transcription_Factor"/>
</dbReference>
<dbReference type="EMBL" id="PDLM01000019">
    <property type="protein sequence ID" value="RDW57621.1"/>
    <property type="molecule type" value="Genomic_DNA"/>
</dbReference>
<evidence type="ECO:0000259" key="3">
    <source>
        <dbReference type="PROSITE" id="PS50048"/>
    </source>
</evidence>
<evidence type="ECO:0000313" key="4">
    <source>
        <dbReference type="EMBL" id="RDW57621.1"/>
    </source>
</evidence>
<dbReference type="PROSITE" id="PS50048">
    <property type="entry name" value="ZN2_CY6_FUNGAL_2"/>
    <property type="match status" value="1"/>
</dbReference>
<dbReference type="CDD" id="cd00067">
    <property type="entry name" value="GAL4"/>
    <property type="match status" value="1"/>
</dbReference>
<dbReference type="SMART" id="SM00066">
    <property type="entry name" value="GAL4"/>
    <property type="match status" value="1"/>
</dbReference>
<dbReference type="PANTHER" id="PTHR38791">
    <property type="entry name" value="ZN(II)2CYS6 TRANSCRIPTION FACTOR (EUROFUNG)-RELATED-RELATED"/>
    <property type="match status" value="1"/>
</dbReference>
<evidence type="ECO:0000313" key="5">
    <source>
        <dbReference type="Proteomes" id="UP000256645"/>
    </source>
</evidence>
<dbReference type="AlphaFoldDB" id="A0A3D8Q740"/>